<evidence type="ECO:0000313" key="2">
    <source>
        <dbReference type="EMBL" id="RRC95292.1"/>
    </source>
</evidence>
<dbReference type="EMBL" id="RQZF01000005">
    <property type="protein sequence ID" value="RRC95292.1"/>
    <property type="molecule type" value="Genomic_DNA"/>
</dbReference>
<gene>
    <name evidence="2" type="ORF">EII11_06560</name>
</gene>
<evidence type="ECO:0000313" key="3">
    <source>
        <dbReference type="Proteomes" id="UP000280444"/>
    </source>
</evidence>
<accession>A0A3P1SG20</accession>
<dbReference type="AlphaFoldDB" id="A0A3P1SG20"/>
<sequence length="233" mass="23959">MVFLSCTCQAGGIRSRSAQVEPQAEGQAGCSGGASWRTSRWHDPANPWTAPALGELSGVMGLQISSTGTPVLAGLEWMGARPYDPTTSHFLTRDPLPPLAGSTWEANPYNYAANNPLNTTDPLGLRPVTDAQLNAYNNYYGLGFLGEAKQWFDTYGAYIFGTLAIVVGVALLLTGVGGPAGIALLAASGALIGGGSSALVQKYENGFVDPTELAIDTLIGGVGGLAGGGQQPV</sequence>
<comment type="caution">
    <text evidence="2">The sequence shown here is derived from an EMBL/GenBank/DDBJ whole genome shotgun (WGS) entry which is preliminary data.</text>
</comment>
<proteinExistence type="predicted"/>
<keyword evidence="1" id="KW-0812">Transmembrane</keyword>
<dbReference type="Gene3D" id="2.180.10.10">
    <property type="entry name" value="RHS repeat-associated core"/>
    <property type="match status" value="1"/>
</dbReference>
<feature type="transmembrane region" description="Helical" evidence="1">
    <location>
        <begin position="155"/>
        <end position="174"/>
    </location>
</feature>
<feature type="transmembrane region" description="Helical" evidence="1">
    <location>
        <begin position="180"/>
        <end position="200"/>
    </location>
</feature>
<dbReference type="Proteomes" id="UP000280444">
    <property type="component" value="Unassembled WGS sequence"/>
</dbReference>
<keyword evidence="1" id="KW-1133">Transmembrane helix</keyword>
<dbReference type="NCBIfam" id="TIGR03696">
    <property type="entry name" value="Rhs_assc_core"/>
    <property type="match status" value="1"/>
</dbReference>
<keyword evidence="3" id="KW-1185">Reference proteome</keyword>
<evidence type="ECO:0008006" key="4">
    <source>
        <dbReference type="Google" id="ProtNLM"/>
    </source>
</evidence>
<name>A0A3P1SG20_9ACTO</name>
<keyword evidence="1" id="KW-0472">Membrane</keyword>
<dbReference type="InterPro" id="IPR022385">
    <property type="entry name" value="Rhs_assc_core"/>
</dbReference>
<reference evidence="2 3" key="1">
    <citation type="submission" date="2018-11" db="EMBL/GenBank/DDBJ databases">
        <title>Genomes From Bacteria Associated with the Canine Oral Cavity: a Test Case for Automated Genome-Based Taxonomic Assignment.</title>
        <authorList>
            <person name="Coil D.A."/>
            <person name="Jospin G."/>
            <person name="Darling A.E."/>
            <person name="Wallis C."/>
            <person name="Davis I.J."/>
            <person name="Harris S."/>
            <person name="Eisen J.A."/>
            <person name="Holcombe L.J."/>
            <person name="O'Flynn C."/>
        </authorList>
    </citation>
    <scope>NUCLEOTIDE SEQUENCE [LARGE SCALE GENOMIC DNA]</scope>
    <source>
        <strain evidence="2 3">OH770</strain>
    </source>
</reference>
<dbReference type="OrthoDB" id="166951at2"/>
<organism evidence="2 3">
    <name type="scientific">Schaalia canis</name>
    <dbReference type="NCBI Taxonomy" id="100469"/>
    <lineage>
        <taxon>Bacteria</taxon>
        <taxon>Bacillati</taxon>
        <taxon>Actinomycetota</taxon>
        <taxon>Actinomycetes</taxon>
        <taxon>Actinomycetales</taxon>
        <taxon>Actinomycetaceae</taxon>
        <taxon>Schaalia</taxon>
    </lineage>
</organism>
<protein>
    <recommendedName>
        <fullName evidence="4">RHS repeat-associated core domain-containing protein</fullName>
    </recommendedName>
</protein>
<evidence type="ECO:0000256" key="1">
    <source>
        <dbReference type="SAM" id="Phobius"/>
    </source>
</evidence>